<dbReference type="EMBL" id="CAJJDP010000166">
    <property type="protein sequence ID" value="CAD8213751.1"/>
    <property type="molecule type" value="Genomic_DNA"/>
</dbReference>
<keyword evidence="1" id="KW-0732">Signal</keyword>
<feature type="domain" description="EGF-like" evidence="4">
    <location>
        <begin position="1397"/>
        <end position="1429"/>
    </location>
</feature>
<keyword evidence="3" id="KW-1015">Disulfide bond</keyword>
<keyword evidence="6" id="KW-1185">Reference proteome</keyword>
<organism evidence="5 6">
    <name type="scientific">Paramecium octaurelia</name>
    <dbReference type="NCBI Taxonomy" id="43137"/>
    <lineage>
        <taxon>Eukaryota</taxon>
        <taxon>Sar</taxon>
        <taxon>Alveolata</taxon>
        <taxon>Ciliophora</taxon>
        <taxon>Intramacronucleata</taxon>
        <taxon>Oligohymenophorea</taxon>
        <taxon>Peniculida</taxon>
        <taxon>Parameciidae</taxon>
        <taxon>Paramecium</taxon>
    </lineage>
</organism>
<feature type="domain" description="EGF-like" evidence="4">
    <location>
        <begin position="983"/>
        <end position="1022"/>
    </location>
</feature>
<evidence type="ECO:0000256" key="1">
    <source>
        <dbReference type="ARBA" id="ARBA00022729"/>
    </source>
</evidence>
<dbReference type="OMA" id="GENWISM"/>
<reference evidence="5" key="1">
    <citation type="submission" date="2021-01" db="EMBL/GenBank/DDBJ databases">
        <authorList>
            <consortium name="Genoscope - CEA"/>
            <person name="William W."/>
        </authorList>
    </citation>
    <scope>NUCLEOTIDE SEQUENCE</scope>
</reference>
<feature type="domain" description="EGF-like" evidence="4">
    <location>
        <begin position="1274"/>
        <end position="1309"/>
    </location>
</feature>
<dbReference type="SMART" id="SM00261">
    <property type="entry name" value="FU"/>
    <property type="match status" value="11"/>
</dbReference>
<evidence type="ECO:0000256" key="2">
    <source>
        <dbReference type="ARBA" id="ARBA00022737"/>
    </source>
</evidence>
<feature type="domain" description="EGF-like" evidence="4">
    <location>
        <begin position="1457"/>
        <end position="1491"/>
    </location>
</feature>
<comment type="caution">
    <text evidence="5">The sequence shown here is derived from an EMBL/GenBank/DDBJ whole genome shotgun (WGS) entry which is preliminary data.</text>
</comment>
<dbReference type="PANTHER" id="PTHR38934:SF6">
    <property type="entry name" value="CHROMOSOME UNDETERMINED SCAFFOLD_176, WHOLE GENOME SHOTGUN SEQUENCE"/>
    <property type="match status" value="1"/>
</dbReference>
<name>A0A8S1YJZ9_PAROT</name>
<sequence length="1911" mass="217738">MNFLNFKSFLFKKSQILIYDIFKFIFQLRRLSDWLLIVIINSIIKAIKNARSYLKDEVFQTRLLTDQQQPCRGEKCKNGLHLQKCQIWETVSPQFGCARMQLTQKMFVSIDSLVQYYHLLIIDYSIQMKKIVYCLILLELYLILQQYILVFYDTGRIQQFFDLICLYCFAIENIQDYQQFFNYQISKFYLFELQIQLILYSFFIFIYEFTQNSGGLAPYKSGGFLLPSSQTTANFISCTTPQTSYITLNNLYLSAEYFNSFSLQGENWISMDLYFQSTWPSSNIEFKFGSFSYIYTYTSPSTYPLTGGFCDSYSYEVKTVNFTYTVTGTTIQENFQIKSYNTNSGQVSFRNLYFSKIQCYPSCKLCTGPNYNQCSSCYYGVPTNNICPPCGLNQFYWKYQGCYNICQIDSPFLKNGFCQQYPISTIESAYSSNQIQALRWQIIYDPQHLETNYTLNYQYVYGVFRFNSGINRYMDGLPKYSYQTYLVGLVITIMTYNEIPLNCGIQFKINNTYYGSIYRNASGIQTHRVKISQITGSGSYLSYSSSNLYQIITYVDIPKYSFVFSVVGNYTVDTAGWGMYGVQVTSGYCSNLCQFGYYFYRDGSCTSSCQNPYQRLAGSYCYDYDDETPYSSYLIKENINAAGDPEQYSKYTLISQIGQNFLKGSDIYFSFYKYQRLFGGPYVWAQAKFQRVFTIPSPHHSVTIAFYILYGPYFPQDGQFIYTIENNVPVIKSTAIFYSTYYDAKYDKVYEKLNHNASTLTITWECFGPNNEPIDAFCGVYNYYIAVHNCQPYCLQCSDQSTCTQWNSTYDSNIVKFSQADCLINQYHDKESVRCLECPQSCLTCTSKLDCQTCKPTYTQSKLGCICRMNQYEDSNQCFDCPIECNQCVTPTECIECLISNNRKLSNGQCNCIDGYYHISYNPQCQKCHSFCKTCTGPTSSECLTCNNIVNIEQVGSICRCQAGFSYQDATNSCSSCHSSCETCFGSTYNGCLTCNPTLHRILKGLECVCSPGYYELNNICTNCPVAEQTSLSQCYKLCQNNQYIWQTINCSSCDSGFQLVSGQCQPICGDSLIKGYEQCEDNNTNLNDLCYNCQYQCQAHCLTCNQSTTLPCPDICGDGIISGIEECEDGNITEYDGCFNCKYQCQPQCTKCIQGQCFECATGGWQVDTTVTPWQCKQICGDMILVGSEQCDDGNSSDTDGCKDCMYFCRLGCSSCDYSTNTCLNCNLSGLVPYSYYCKNICGDGIVAIDPSGFFTEQCDDGNTINYDGCSSTCEFQCQNSSICTNCIDYKCEACAVGYTLSSQKICIPICGDLQIVEFEQCELTFILPYKGCQNCLAKCQNSCLTCDNSGLGCLACQTGYTRIDYLCYSICGDEIVTQDEECDDGNLIIGDGCHFCKFSCQDSCLYCLKGICNYCQEGYQLIQSKCYSICGDGVQKYNEQCDIVTSLETYQNCQSCKFTCDLNCLSCQFGICQQCKDGYQLSSNKWHCVKSIQQNPIIIENCNIQIEDSCVQCKGYAYFEKGEQNCKLKAAPLSFCQYHLRLSPELYCSQCFDYCESCNENNCLNCQRGYYLDENYSCVSLCGDGIIAQEEDCDFGSEQEIDTCLNCSFQCPQYCMSCVYGVCYQCLVGFYLNNLNNQCTSVCGDSILANDEACDIGNELGYDGCVQCQYKCQDECLDCQLGKCMLCELPLILLKSKCEEIKQCEGLIGLYYDNDSNDCLPFCGDEIVAGNEDCEDFNNLPDDGCYECKFQCSKDCEECLDRVCIKCKTDYQLNNYQCLLDKSNDNLNSSIIEEPKDDDLDPNIIIENQNNGTSTDSTKLEQSLWKENKICRGDQCVYSKKAIMQLTYIKQLYALQYVDITFDQEVKIQDNILKDQTLFNISLQDLDSQYYNITINPIQDISFDLQYAY</sequence>
<dbReference type="NCBIfam" id="TIGR02232">
    <property type="entry name" value="myxo_disulf_rpt"/>
    <property type="match status" value="4"/>
</dbReference>
<dbReference type="PANTHER" id="PTHR38934">
    <property type="entry name" value="HYPHALLY REGULATED CELL WALL PROTEIN 1"/>
    <property type="match status" value="1"/>
</dbReference>
<dbReference type="InterPro" id="IPR011936">
    <property type="entry name" value="Myxo_disulph_rpt"/>
</dbReference>
<keyword evidence="2" id="KW-0677">Repeat</keyword>
<feature type="domain" description="EGF-like" evidence="4">
    <location>
        <begin position="837"/>
        <end position="866"/>
    </location>
</feature>
<dbReference type="Pfam" id="PF13948">
    <property type="entry name" value="DUF4215"/>
    <property type="match status" value="10"/>
</dbReference>
<feature type="domain" description="EGF-like" evidence="4">
    <location>
        <begin position="934"/>
        <end position="975"/>
    </location>
</feature>
<dbReference type="InterPro" id="IPR000742">
    <property type="entry name" value="EGF"/>
</dbReference>
<dbReference type="SMART" id="SM00181">
    <property type="entry name" value="EGF"/>
    <property type="match status" value="10"/>
</dbReference>
<feature type="domain" description="EGF-like" evidence="4">
    <location>
        <begin position="1336"/>
        <end position="1370"/>
    </location>
</feature>
<feature type="domain" description="EGF-like" evidence="4">
    <location>
        <begin position="884"/>
        <end position="926"/>
    </location>
</feature>
<feature type="domain" description="EGF-like" evidence="4">
    <location>
        <begin position="1034"/>
        <end position="1066"/>
    </location>
</feature>
<dbReference type="Proteomes" id="UP000683925">
    <property type="component" value="Unassembled WGS sequence"/>
</dbReference>
<evidence type="ECO:0000313" key="6">
    <source>
        <dbReference type="Proteomes" id="UP000683925"/>
    </source>
</evidence>
<feature type="domain" description="EGF-like" evidence="4">
    <location>
        <begin position="1749"/>
        <end position="1781"/>
    </location>
</feature>
<dbReference type="OrthoDB" id="19903at2759"/>
<proteinExistence type="predicted"/>
<evidence type="ECO:0000256" key="3">
    <source>
        <dbReference type="ARBA" id="ARBA00023157"/>
    </source>
</evidence>
<protein>
    <recommendedName>
        <fullName evidence="4">EGF-like domain-containing protein</fullName>
    </recommendedName>
</protein>
<accession>A0A8S1YJZ9</accession>
<evidence type="ECO:0000259" key="4">
    <source>
        <dbReference type="SMART" id="SM00181"/>
    </source>
</evidence>
<evidence type="ECO:0000313" key="5">
    <source>
        <dbReference type="EMBL" id="CAD8213751.1"/>
    </source>
</evidence>
<dbReference type="InterPro" id="IPR006212">
    <property type="entry name" value="Furin_repeat"/>
</dbReference>
<gene>
    <name evidence="5" type="ORF">POCTA_138.1.T1630059</name>
</gene>